<gene>
    <name evidence="1" type="ORF">CC86DRAFT_164001</name>
</gene>
<evidence type="ECO:0000313" key="1">
    <source>
        <dbReference type="EMBL" id="KAF2830611.1"/>
    </source>
</evidence>
<dbReference type="OrthoDB" id="3796204at2759"/>
<name>A0A6A7ABC8_9PLEO</name>
<dbReference type="Proteomes" id="UP000799424">
    <property type="component" value="Unassembled WGS sequence"/>
</dbReference>
<keyword evidence="2" id="KW-1185">Reference proteome</keyword>
<organism evidence="1 2">
    <name type="scientific">Ophiobolus disseminans</name>
    <dbReference type="NCBI Taxonomy" id="1469910"/>
    <lineage>
        <taxon>Eukaryota</taxon>
        <taxon>Fungi</taxon>
        <taxon>Dikarya</taxon>
        <taxon>Ascomycota</taxon>
        <taxon>Pezizomycotina</taxon>
        <taxon>Dothideomycetes</taxon>
        <taxon>Pleosporomycetidae</taxon>
        <taxon>Pleosporales</taxon>
        <taxon>Pleosporineae</taxon>
        <taxon>Phaeosphaeriaceae</taxon>
        <taxon>Ophiobolus</taxon>
    </lineage>
</organism>
<dbReference type="PANTHER" id="PTHR38790">
    <property type="entry name" value="2EXR DOMAIN-CONTAINING PROTEIN-RELATED"/>
    <property type="match status" value="1"/>
</dbReference>
<dbReference type="AlphaFoldDB" id="A0A6A7ABC8"/>
<proteinExistence type="predicted"/>
<protein>
    <submittedName>
        <fullName evidence="1">Uncharacterized protein</fullName>
    </submittedName>
</protein>
<accession>A0A6A7ABC8</accession>
<sequence>MLQPWNSNFSAFKEDYEYKYQPIQQPKYDPVIRTIYKVLKEIRRDDCMFANAGVRVYSATVAPSIWPHDACHPQHTVKFYTFTQQGLEFPMTVPVTVYPRFGSLEGDMLFVKTWGKWMPIKEWLLTIPHAEVGAGRTTFQMTRTFWQRNGRVFGFMDLPVDARNTIYEHVFGREIYPLPKMDGTWQDEFVRRVTGIVLGAGYTQKLIESYDYKSMRFDDFVHEAYKPVHTPNLAVLRVRKQVCEEALKIGWESALKCFNDDQLFVLVAEAKLGPLLKFNCLNKIQLNFTLKGWFRFFGVEVNPTISILETDSNAALLTKAKSPKLRRLEMRFRSPEDGYIGNHWLRFNAHDHFDCCQIDAVDMVCISRSHTSRGSPR</sequence>
<evidence type="ECO:0000313" key="2">
    <source>
        <dbReference type="Proteomes" id="UP000799424"/>
    </source>
</evidence>
<reference evidence="1" key="1">
    <citation type="journal article" date="2020" name="Stud. Mycol.">
        <title>101 Dothideomycetes genomes: a test case for predicting lifestyles and emergence of pathogens.</title>
        <authorList>
            <person name="Haridas S."/>
            <person name="Albert R."/>
            <person name="Binder M."/>
            <person name="Bloem J."/>
            <person name="Labutti K."/>
            <person name="Salamov A."/>
            <person name="Andreopoulos B."/>
            <person name="Baker S."/>
            <person name="Barry K."/>
            <person name="Bills G."/>
            <person name="Bluhm B."/>
            <person name="Cannon C."/>
            <person name="Castanera R."/>
            <person name="Culley D."/>
            <person name="Daum C."/>
            <person name="Ezra D."/>
            <person name="Gonzalez J."/>
            <person name="Henrissat B."/>
            <person name="Kuo A."/>
            <person name="Liang C."/>
            <person name="Lipzen A."/>
            <person name="Lutzoni F."/>
            <person name="Magnuson J."/>
            <person name="Mondo S."/>
            <person name="Nolan M."/>
            <person name="Ohm R."/>
            <person name="Pangilinan J."/>
            <person name="Park H.-J."/>
            <person name="Ramirez L."/>
            <person name="Alfaro M."/>
            <person name="Sun H."/>
            <person name="Tritt A."/>
            <person name="Yoshinaga Y."/>
            <person name="Zwiers L.-H."/>
            <person name="Turgeon B."/>
            <person name="Goodwin S."/>
            <person name="Spatafora J."/>
            <person name="Crous P."/>
            <person name="Grigoriev I."/>
        </authorList>
    </citation>
    <scope>NUCLEOTIDE SEQUENCE</scope>
    <source>
        <strain evidence="1">CBS 113818</strain>
    </source>
</reference>
<dbReference type="PANTHER" id="PTHR38790:SF9">
    <property type="entry name" value="F-BOX DOMAIN-CONTAINING PROTEIN"/>
    <property type="match status" value="1"/>
</dbReference>
<dbReference type="EMBL" id="MU006219">
    <property type="protein sequence ID" value="KAF2830611.1"/>
    <property type="molecule type" value="Genomic_DNA"/>
</dbReference>